<dbReference type="EMBL" id="CM042010">
    <property type="protein sequence ID" value="KAI3781026.1"/>
    <property type="molecule type" value="Genomic_DNA"/>
</dbReference>
<sequence length="96" mass="10622">MGLSSFERRSDVECGESRSLKSNMSVKSKEVIISKAVKVQVFKGTWCMAPCFTIHTHSLTHTAHTNDAQPLSLSLSLQTDDILRAVKDSLYHSSNP</sequence>
<protein>
    <submittedName>
        <fullName evidence="1">Uncharacterized protein</fullName>
    </submittedName>
</protein>
<accession>A0ACB9GCS4</accession>
<proteinExistence type="predicted"/>
<keyword evidence="2" id="KW-1185">Reference proteome</keyword>
<organism evidence="1 2">
    <name type="scientific">Cichorium intybus</name>
    <name type="common">Chicory</name>
    <dbReference type="NCBI Taxonomy" id="13427"/>
    <lineage>
        <taxon>Eukaryota</taxon>
        <taxon>Viridiplantae</taxon>
        <taxon>Streptophyta</taxon>
        <taxon>Embryophyta</taxon>
        <taxon>Tracheophyta</taxon>
        <taxon>Spermatophyta</taxon>
        <taxon>Magnoliopsida</taxon>
        <taxon>eudicotyledons</taxon>
        <taxon>Gunneridae</taxon>
        <taxon>Pentapetalae</taxon>
        <taxon>asterids</taxon>
        <taxon>campanulids</taxon>
        <taxon>Asterales</taxon>
        <taxon>Asteraceae</taxon>
        <taxon>Cichorioideae</taxon>
        <taxon>Cichorieae</taxon>
        <taxon>Cichoriinae</taxon>
        <taxon>Cichorium</taxon>
    </lineage>
</organism>
<reference evidence="2" key="1">
    <citation type="journal article" date="2022" name="Mol. Ecol. Resour.">
        <title>The genomes of chicory, endive, great burdock and yacon provide insights into Asteraceae palaeo-polyploidization history and plant inulin production.</title>
        <authorList>
            <person name="Fan W."/>
            <person name="Wang S."/>
            <person name="Wang H."/>
            <person name="Wang A."/>
            <person name="Jiang F."/>
            <person name="Liu H."/>
            <person name="Zhao H."/>
            <person name="Xu D."/>
            <person name="Zhang Y."/>
        </authorList>
    </citation>
    <scope>NUCLEOTIDE SEQUENCE [LARGE SCALE GENOMIC DNA]</scope>
    <source>
        <strain evidence="2">cv. Punajuju</strain>
    </source>
</reference>
<comment type="caution">
    <text evidence="1">The sequence shown here is derived from an EMBL/GenBank/DDBJ whole genome shotgun (WGS) entry which is preliminary data.</text>
</comment>
<dbReference type="Proteomes" id="UP001055811">
    <property type="component" value="Linkage Group LG02"/>
</dbReference>
<evidence type="ECO:0000313" key="2">
    <source>
        <dbReference type="Proteomes" id="UP001055811"/>
    </source>
</evidence>
<evidence type="ECO:0000313" key="1">
    <source>
        <dbReference type="EMBL" id="KAI3781026.1"/>
    </source>
</evidence>
<reference evidence="1 2" key="2">
    <citation type="journal article" date="2022" name="Mol. Ecol. Resour.">
        <title>The genomes of chicory, endive, great burdock and yacon provide insights into Asteraceae paleo-polyploidization history and plant inulin production.</title>
        <authorList>
            <person name="Fan W."/>
            <person name="Wang S."/>
            <person name="Wang H."/>
            <person name="Wang A."/>
            <person name="Jiang F."/>
            <person name="Liu H."/>
            <person name="Zhao H."/>
            <person name="Xu D."/>
            <person name="Zhang Y."/>
        </authorList>
    </citation>
    <scope>NUCLEOTIDE SEQUENCE [LARGE SCALE GENOMIC DNA]</scope>
    <source>
        <strain evidence="2">cv. Punajuju</strain>
        <tissue evidence="1">Leaves</tissue>
    </source>
</reference>
<name>A0ACB9GCS4_CICIN</name>
<gene>
    <name evidence="1" type="ORF">L2E82_11025</name>
</gene>